<accession>A0A2A6C104</accession>
<dbReference type="PROSITE" id="PS51257">
    <property type="entry name" value="PROKAR_LIPOPROTEIN"/>
    <property type="match status" value="1"/>
</dbReference>
<name>A0A2A6C104_PRIPA</name>
<protein>
    <submittedName>
        <fullName evidence="1">Uncharacterized protein</fullName>
    </submittedName>
</protein>
<gene>
    <name evidence="1" type="primary">WBGene00103038</name>
</gene>
<accession>A0A8R1U9L4</accession>
<dbReference type="EnsemblMetazoa" id="PPA13484.1">
    <property type="protein sequence ID" value="PPA13484.1"/>
    <property type="gene ID" value="WBGene00103038"/>
</dbReference>
<sequence>MAGTMRYPLSNFQMLRYIIGLAVLVACLKAQMIRQCLCSEVNTCASTAASSINQCADRCQAHFTALGANYAAARQCIVAHQGQITAAANCARNSFGQVCANRAGAMVPKRYPETVQIAAVREVQGMIARSGLTSQVQALMGPAKKIGGCLTKCAQANSCAKLGCGLALPADNILVATAKRCAFQAGFNTAVARQVCNCLANAGVNTCANSAATSINQCADRCQAHFTALGANYAAARQCIVAHQGQITAAANCARSSFGNICANAPGATVPKRYPETVQIAAFREVQGMIARSGLTAQAQALMGPARKIGGCLAKCAQANSCAKLGCGLALPADNILVSTAKRCAISAGFNTPVAREICNCLANAGVSILRPMCDHIVISFLRHELLRIIDAMFICLPITDKQADQLAASLAEKVAVALEKHYVVKKRTEFYNITEAQFDAAFKQLRIELIGIE</sequence>
<dbReference type="Proteomes" id="UP000005239">
    <property type="component" value="Unassembled WGS sequence"/>
</dbReference>
<organism evidence="1 2">
    <name type="scientific">Pristionchus pacificus</name>
    <name type="common">Parasitic nematode worm</name>
    <dbReference type="NCBI Taxonomy" id="54126"/>
    <lineage>
        <taxon>Eukaryota</taxon>
        <taxon>Metazoa</taxon>
        <taxon>Ecdysozoa</taxon>
        <taxon>Nematoda</taxon>
        <taxon>Chromadorea</taxon>
        <taxon>Rhabditida</taxon>
        <taxon>Rhabditina</taxon>
        <taxon>Diplogasteromorpha</taxon>
        <taxon>Diplogasteroidea</taxon>
        <taxon>Neodiplogasteridae</taxon>
        <taxon>Pristionchus</taxon>
    </lineage>
</organism>
<dbReference type="AlphaFoldDB" id="A0A2A6C104"/>
<evidence type="ECO:0000313" key="2">
    <source>
        <dbReference type="Proteomes" id="UP000005239"/>
    </source>
</evidence>
<keyword evidence="2" id="KW-1185">Reference proteome</keyword>
<dbReference type="PANTHER" id="PTHR34401">
    <property type="entry name" value="PROTEIN CBG12388-RELATED"/>
    <property type="match status" value="1"/>
</dbReference>
<evidence type="ECO:0000313" key="1">
    <source>
        <dbReference type="EnsemblMetazoa" id="PPA13484.1"/>
    </source>
</evidence>
<dbReference type="PANTHER" id="PTHR34401:SF3">
    <property type="entry name" value="DB DOMAIN-CONTAINING PROTEIN"/>
    <property type="match status" value="1"/>
</dbReference>
<reference evidence="2" key="1">
    <citation type="journal article" date="2008" name="Nat. Genet.">
        <title>The Pristionchus pacificus genome provides a unique perspective on nematode lifestyle and parasitism.</title>
        <authorList>
            <person name="Dieterich C."/>
            <person name="Clifton S.W."/>
            <person name="Schuster L.N."/>
            <person name="Chinwalla A."/>
            <person name="Delehaunty K."/>
            <person name="Dinkelacker I."/>
            <person name="Fulton L."/>
            <person name="Fulton R."/>
            <person name="Godfrey J."/>
            <person name="Minx P."/>
            <person name="Mitreva M."/>
            <person name="Roeseler W."/>
            <person name="Tian H."/>
            <person name="Witte H."/>
            <person name="Yang S.P."/>
            <person name="Wilson R.K."/>
            <person name="Sommer R.J."/>
        </authorList>
    </citation>
    <scope>NUCLEOTIDE SEQUENCE [LARGE SCALE GENOMIC DNA]</scope>
    <source>
        <strain evidence="2">PS312</strain>
    </source>
</reference>
<proteinExistence type="predicted"/>
<reference evidence="1" key="2">
    <citation type="submission" date="2022-06" db="UniProtKB">
        <authorList>
            <consortium name="EnsemblMetazoa"/>
        </authorList>
    </citation>
    <scope>IDENTIFICATION</scope>
    <source>
        <strain evidence="1">PS312</strain>
    </source>
</reference>